<name>A0ABY9QRV5_9PSED</name>
<evidence type="ECO:0000313" key="2">
    <source>
        <dbReference type="Proteomes" id="UP001183127"/>
    </source>
</evidence>
<accession>A0ABY9QRV5</accession>
<organism evidence="1 2">
    <name type="scientific">Pseudomonas entomophila</name>
    <dbReference type="NCBI Taxonomy" id="312306"/>
    <lineage>
        <taxon>Bacteria</taxon>
        <taxon>Pseudomonadati</taxon>
        <taxon>Pseudomonadota</taxon>
        <taxon>Gammaproteobacteria</taxon>
        <taxon>Pseudomonadales</taxon>
        <taxon>Pseudomonadaceae</taxon>
        <taxon>Pseudomonas</taxon>
    </lineage>
</organism>
<evidence type="ECO:0000313" key="1">
    <source>
        <dbReference type="EMBL" id="WMW06775.1"/>
    </source>
</evidence>
<dbReference type="RefSeq" id="WP_011535881.1">
    <property type="nucleotide sequence ID" value="NZ_CP132921.1"/>
</dbReference>
<protein>
    <submittedName>
        <fullName evidence="1">Uncharacterized protein</fullName>
    </submittedName>
</protein>
<dbReference type="EMBL" id="CP132921">
    <property type="protein sequence ID" value="WMW06775.1"/>
    <property type="molecule type" value="Genomic_DNA"/>
</dbReference>
<proteinExistence type="predicted"/>
<keyword evidence="2" id="KW-1185">Reference proteome</keyword>
<reference evidence="1 2" key="1">
    <citation type="submission" date="2023-08" db="EMBL/GenBank/DDBJ databases">
        <title>Complete Genome Sequence of Pseudomonas entomophila TVIN A01.</title>
        <authorList>
            <person name="Shelke T."/>
            <person name="Mahar N.S."/>
            <person name="Gupta I."/>
            <person name="Gupta V."/>
        </authorList>
    </citation>
    <scope>NUCLEOTIDE SEQUENCE [LARGE SCALE GENOMIC DNA]</scope>
    <source>
        <strain evidence="1 2">TVIN-A01</strain>
    </source>
</reference>
<sequence length="228" mass="25118">MSNILVTETNSAAVVEQSLMAFAAGIKAQTRSDILHSYQFASRVASKQFPTKEQSEEWYKRALEVMEDLGWLTIRRTYEREHSESQSLTLGSIAFKAMKAVGQAAFGGPVSEALGKLAGDALESLGSITEPQEVLKRNLEERETGSIGLVTCLENSEGEVLMLLTAVSTDGMEKNTDTLVFEWKNTGAYSYSGAALLSFNTEHYARVREDVATRLGDLTRKNVSEYEI</sequence>
<gene>
    <name evidence="1" type="ORF">RAH46_05410</name>
</gene>
<dbReference type="GeneID" id="32807822"/>
<dbReference type="Proteomes" id="UP001183127">
    <property type="component" value="Chromosome"/>
</dbReference>